<organism evidence="3 4">
    <name type="scientific">Mortierella alpina</name>
    <name type="common">Oleaginous fungus</name>
    <name type="synonym">Mortierella renispora</name>
    <dbReference type="NCBI Taxonomy" id="64518"/>
    <lineage>
        <taxon>Eukaryota</taxon>
        <taxon>Fungi</taxon>
        <taxon>Fungi incertae sedis</taxon>
        <taxon>Mucoromycota</taxon>
        <taxon>Mortierellomycotina</taxon>
        <taxon>Mortierellomycetes</taxon>
        <taxon>Mortierellales</taxon>
        <taxon>Mortierellaceae</taxon>
        <taxon>Mortierella</taxon>
    </lineage>
</organism>
<feature type="non-terminal residue" evidence="3">
    <location>
        <position position="1369"/>
    </location>
</feature>
<evidence type="ECO:0000256" key="1">
    <source>
        <dbReference type="SAM" id="MobiDB-lite"/>
    </source>
</evidence>
<accession>A0A9P6J1W3</accession>
<proteinExistence type="predicted"/>
<keyword evidence="4" id="KW-1185">Reference proteome</keyword>
<evidence type="ECO:0000313" key="3">
    <source>
        <dbReference type="EMBL" id="KAF9958744.1"/>
    </source>
</evidence>
<reference evidence="3" key="1">
    <citation type="journal article" date="2020" name="Fungal Divers.">
        <title>Resolving the Mortierellaceae phylogeny through synthesis of multi-gene phylogenetics and phylogenomics.</title>
        <authorList>
            <person name="Vandepol N."/>
            <person name="Liber J."/>
            <person name="Desiro A."/>
            <person name="Na H."/>
            <person name="Kennedy M."/>
            <person name="Barry K."/>
            <person name="Grigoriev I.V."/>
            <person name="Miller A.N."/>
            <person name="O'Donnell K."/>
            <person name="Stajich J.E."/>
            <person name="Bonito G."/>
        </authorList>
    </citation>
    <scope>NUCLEOTIDE SEQUENCE</scope>
    <source>
        <strain evidence="3">CK1249</strain>
    </source>
</reference>
<feature type="transmembrane region" description="Helical" evidence="2">
    <location>
        <begin position="1097"/>
        <end position="1116"/>
    </location>
</feature>
<evidence type="ECO:0000256" key="2">
    <source>
        <dbReference type="SAM" id="Phobius"/>
    </source>
</evidence>
<gene>
    <name evidence="3" type="ORF">BGZ70_009105</name>
</gene>
<dbReference type="OrthoDB" id="2352140at2759"/>
<feature type="transmembrane region" description="Helical" evidence="2">
    <location>
        <begin position="1065"/>
        <end position="1085"/>
    </location>
</feature>
<feature type="region of interest" description="Disordered" evidence="1">
    <location>
        <begin position="1"/>
        <end position="62"/>
    </location>
</feature>
<feature type="compositionally biased region" description="Polar residues" evidence="1">
    <location>
        <begin position="32"/>
        <end position="41"/>
    </location>
</feature>
<comment type="caution">
    <text evidence="3">The sequence shown here is derived from an EMBL/GenBank/DDBJ whole genome shotgun (WGS) entry which is preliminary data.</text>
</comment>
<protein>
    <recommendedName>
        <fullName evidence="5">Ion transport domain-containing protein</fullName>
    </recommendedName>
</protein>
<dbReference type="Proteomes" id="UP000738359">
    <property type="component" value="Unassembled WGS sequence"/>
</dbReference>
<keyword evidence="2" id="KW-1133">Transmembrane helix</keyword>
<feature type="transmembrane region" description="Helical" evidence="2">
    <location>
        <begin position="972"/>
        <end position="989"/>
    </location>
</feature>
<keyword evidence="2" id="KW-0472">Membrane</keyword>
<evidence type="ECO:0008006" key="5">
    <source>
        <dbReference type="Google" id="ProtNLM"/>
    </source>
</evidence>
<evidence type="ECO:0000313" key="4">
    <source>
        <dbReference type="Proteomes" id="UP000738359"/>
    </source>
</evidence>
<dbReference type="EMBL" id="JAAAHY010000710">
    <property type="protein sequence ID" value="KAF9958744.1"/>
    <property type="molecule type" value="Genomic_DNA"/>
</dbReference>
<feature type="compositionally biased region" description="Basic and acidic residues" evidence="1">
    <location>
        <begin position="14"/>
        <end position="28"/>
    </location>
</feature>
<keyword evidence="2" id="KW-0812">Transmembrane</keyword>
<name>A0A9P6J1W3_MORAP</name>
<feature type="transmembrane region" description="Helical" evidence="2">
    <location>
        <begin position="1154"/>
        <end position="1179"/>
    </location>
</feature>
<feature type="transmembrane region" description="Helical" evidence="2">
    <location>
        <begin position="1031"/>
        <end position="1053"/>
    </location>
</feature>
<sequence>MEDGVIIDITGESTGRRSRDHDITEEHVQILGVSSSQQNSDYLPRTNEDKEEEQDGVLPSPQPVYRSYFEVLDDNDQPAHELVLQPVKEIRPPITLTSAAKYLKLTIPALTPPVKRTHFDVVLGISTGDLKLKAVEAIIITIQHKAGDDSTARSEVIIPQKLEKLCSVGVLNDADRVSTLGDEGSKSCRITTMAPDDTCFRWKLHEKLIGLGDDPVQLVLELKTWQGESTDYGSIKLQYTEILTDSQAFYAQGKRTDFMTCDWSHRMYREHRPYIDTIDVNRTGCSQLDANPEGPKRITECIISGDSENALVTTVAGDHRFLQLWNICQSQLVAWMQLPVANSTAYDYCLSWEGTKLVCIDLGDPDGGSDKKGEKVKEETQMEAPKQNATAFYDVDIEYTEVPAGMIAGSGFQRSNDEKLRHTLKGISAKAAFHKVDHSKEEFVTCDGVTIEVYEPRNLWKLRLSIVMDPTRDAPKLATNVSDALRNNLRGSYLVIRDGGAHQVSTWDIKRGIRLSSYTNLTYEQMENINHCAAVSNDGSRIAIPDKHQVDIFLTATWTLVAHYSFRGMEHNPSTRAVHFICNERIMVALDYKHLPFYQRNRGFILDANRVFLVEEYIAEGRDTFCVPTDPWVKSSAFCIGVSQLSFFKLEDRTVLSPTRLKWRCGEFCRSTESFQDQELAAATAPSGLRLEAGRSTAPVVIHGRQEYLPVLIVTASDKNGHPIERLSISLPKSLWCNSATFVNGCSHLLISFNNLVMVWRTPASFQDTFTLQLVLAVNRPTKWKVCPHRQLYGLRTQEQLVTDGTNLDGPVYDVWNEFVGGIALLPRIFGNANNVVQQQIILYIGNNMNKSHTGVDGLGTVCLQELADPRKPYSEATLKLLRDLAYLPARDREAIMSQHWIAHPFELHWRFWSPNLGGLDQYKDQVLKVTSAHTVNSPENSFSREIYLATFDMLWLRSSTLTYRNYRTKKLSYELGSRILFLPVVMMMRRLNIAFNWKVECHPFELAALDNPAIAALVEYKWNTIGLQYWLLRFLAQCVYYALVIVGVFMQIYSYNGEPTMKSIFTAIVAMAAFFLWLELMQIIKYRYDYFQSVYNYVDLLAFLTPFVAIILQLISSDFDAQNSLMSFSVLFIFLHFSGRYDSVSTGLSNDDVGIHIMLMMFFFFTVIVMMNVLIALINHAFDDGDKTWERDWLQNRMRYVESAENLAIDISASALQVREYKKKTEKLKEANSPTVDVTVKACAESQTLVSEIFGGNCQDWLQSQQQKREEVDANTGENSAMMKMSLFQDQRRPKEQKEAWSEQQEVNKALLTAVEELRHLPLCLATLIVATRPVRPEDTLQSRNLNSKLAHLYILLAAEGIQQIGPT</sequence>